<comment type="caution">
    <text evidence="2">The sequence shown here is derived from an EMBL/GenBank/DDBJ whole genome shotgun (WGS) entry which is preliminary data.</text>
</comment>
<evidence type="ECO:0000313" key="2">
    <source>
        <dbReference type="EMBL" id="CAF1436998.1"/>
    </source>
</evidence>
<reference evidence="2" key="1">
    <citation type="submission" date="2021-02" db="EMBL/GenBank/DDBJ databases">
        <authorList>
            <person name="Nowell W R."/>
        </authorList>
    </citation>
    <scope>NUCLEOTIDE SEQUENCE</scope>
</reference>
<feature type="region of interest" description="Disordered" evidence="1">
    <location>
        <begin position="25"/>
        <end position="77"/>
    </location>
</feature>
<dbReference type="Proteomes" id="UP000663852">
    <property type="component" value="Unassembled WGS sequence"/>
</dbReference>
<dbReference type="EMBL" id="CAJNOJ010000407">
    <property type="protein sequence ID" value="CAF1436998.1"/>
    <property type="molecule type" value="Genomic_DNA"/>
</dbReference>
<protein>
    <submittedName>
        <fullName evidence="2">Uncharacterized protein</fullName>
    </submittedName>
</protein>
<accession>A0A815NQP5</accession>
<evidence type="ECO:0000256" key="1">
    <source>
        <dbReference type="SAM" id="MobiDB-lite"/>
    </source>
</evidence>
<name>A0A815NQP5_ADIRI</name>
<organism evidence="2 3">
    <name type="scientific">Adineta ricciae</name>
    <name type="common">Rotifer</name>
    <dbReference type="NCBI Taxonomy" id="249248"/>
    <lineage>
        <taxon>Eukaryota</taxon>
        <taxon>Metazoa</taxon>
        <taxon>Spiralia</taxon>
        <taxon>Gnathifera</taxon>
        <taxon>Rotifera</taxon>
        <taxon>Eurotatoria</taxon>
        <taxon>Bdelloidea</taxon>
        <taxon>Adinetida</taxon>
        <taxon>Adinetidae</taxon>
        <taxon>Adineta</taxon>
    </lineage>
</organism>
<proteinExistence type="predicted"/>
<sequence length="77" mass="8806">MMWFTIEFIGYVQDTIHSSGEEFMAEGSPINQNKNDDNDVVNMDVNGLNKEEKQNSHMDSGIRPKSDDNHDKSPHTH</sequence>
<evidence type="ECO:0000313" key="3">
    <source>
        <dbReference type="Proteomes" id="UP000663852"/>
    </source>
</evidence>
<gene>
    <name evidence="2" type="ORF">EDS130_LOCUS38595</name>
</gene>
<feature type="compositionally biased region" description="Basic and acidic residues" evidence="1">
    <location>
        <begin position="49"/>
        <end position="77"/>
    </location>
</feature>
<dbReference type="AlphaFoldDB" id="A0A815NQP5"/>